<organism evidence="2 3">
    <name type="scientific">Carya illinoinensis</name>
    <name type="common">Pecan</name>
    <dbReference type="NCBI Taxonomy" id="32201"/>
    <lineage>
        <taxon>Eukaryota</taxon>
        <taxon>Viridiplantae</taxon>
        <taxon>Streptophyta</taxon>
        <taxon>Embryophyta</taxon>
        <taxon>Tracheophyta</taxon>
        <taxon>Spermatophyta</taxon>
        <taxon>Magnoliopsida</taxon>
        <taxon>eudicotyledons</taxon>
        <taxon>Gunneridae</taxon>
        <taxon>Pentapetalae</taxon>
        <taxon>rosids</taxon>
        <taxon>fabids</taxon>
        <taxon>Fagales</taxon>
        <taxon>Juglandaceae</taxon>
        <taxon>Carya</taxon>
    </lineage>
</organism>
<dbReference type="Proteomes" id="UP000811609">
    <property type="component" value="Chromosome 16"/>
</dbReference>
<evidence type="ECO:0000313" key="3">
    <source>
        <dbReference type="Proteomes" id="UP000811609"/>
    </source>
</evidence>
<evidence type="ECO:0000313" key="1">
    <source>
        <dbReference type="EMBL" id="KAG6624716.1"/>
    </source>
</evidence>
<proteinExistence type="predicted"/>
<keyword evidence="3" id="KW-1185">Reference proteome</keyword>
<gene>
    <name evidence="2" type="ORF">CIPAW_07G052500</name>
    <name evidence="1" type="ORF">CIPAW_16G047200</name>
</gene>
<sequence>MHTLEKCRDLTIPNSLKPSLNLNYKIEKIYHHFQSIQTKHPKISLTLQTKQLHQPLKCELFINSYICSTYNLSSKSPITKIFLISRLTNKPTKGRETSRPP</sequence>
<evidence type="ECO:0000313" key="2">
    <source>
        <dbReference type="EMBL" id="KAG6647063.1"/>
    </source>
</evidence>
<comment type="caution">
    <text evidence="2">The sequence shown here is derived from an EMBL/GenBank/DDBJ whole genome shotgun (WGS) entry which is preliminary data.</text>
</comment>
<name>A0A8T1PZS4_CARIL</name>
<dbReference type="AlphaFoldDB" id="A0A8T1PZS4"/>
<accession>A0A8T1PZS4</accession>
<dbReference type="EMBL" id="CM031824">
    <property type="protein sequence ID" value="KAG6624716.1"/>
    <property type="molecule type" value="Genomic_DNA"/>
</dbReference>
<dbReference type="Proteomes" id="UP000811609">
    <property type="component" value="Chromosome 7"/>
</dbReference>
<dbReference type="EMBL" id="CM031815">
    <property type="protein sequence ID" value="KAG6647063.1"/>
    <property type="molecule type" value="Genomic_DNA"/>
</dbReference>
<reference evidence="2" key="1">
    <citation type="submission" date="2020-12" db="EMBL/GenBank/DDBJ databases">
        <title>WGS assembly of Carya illinoinensis cv. Pawnee.</title>
        <authorList>
            <person name="Platts A."/>
            <person name="Shu S."/>
            <person name="Wright S."/>
            <person name="Barry K."/>
            <person name="Edger P."/>
            <person name="Pires J.C."/>
            <person name="Schmutz J."/>
        </authorList>
    </citation>
    <scope>NUCLEOTIDE SEQUENCE</scope>
    <source>
        <tissue evidence="2">Leaf</tissue>
    </source>
</reference>
<protein>
    <submittedName>
        <fullName evidence="2">Uncharacterized protein</fullName>
    </submittedName>
</protein>